<sequence length="466" mass="51644">MKNIVSGLLLAASLFTGGAAHALTAEEAKSIAEDAYVFGYSLISVEMSRKVITNVEKPETTRAPMGQFANLREYPTAAFRDVTAPNADTLYSSTFIDVSKEPWIVSWPDMGDRYYVWEFYDAWVPVVFDPGSRTTGQEAQTYAITGPGWSGTLPEGVKEVKVPTSTIWILGRTYSTGTPEDYKEVWALQDQYRLYPLRAWGREYTPPPGKIDPSVDMKRSVRDSVNALDAEGYFQWMNNLMVDNPPAPEDASIVARMVEIGIAPGADFDLSKFEPDVAAAIEAAPKAAWDKIEAYTAQSGTVNQGWLVNLKIGHYGTDYMARAWLSAFGIPANAPKDAVYPIGLADADGEPLDASKHDYVIRFASKDDLPPAEGFWSLTMYDTGYFFVPNALNRYTLSERNDLQTNADGSIDLYLQKENPGPEKESNWLPAPDGGFIPMFRLYWPNETPPSVLDGTWWPPRITKAG</sequence>
<reference evidence="4 5" key="1">
    <citation type="submission" date="2018-05" db="EMBL/GenBank/DDBJ databases">
        <title>Acuticoccus sediminis sp. nov., isolated from deep-sea sediment of Indian Ocean.</title>
        <authorList>
            <person name="Liu X."/>
            <person name="Lai Q."/>
            <person name="Du Y."/>
            <person name="Sun F."/>
            <person name="Zhang X."/>
            <person name="Wang S."/>
            <person name="Shao Z."/>
        </authorList>
    </citation>
    <scope>NUCLEOTIDE SEQUENCE [LARGE SCALE GENOMIC DNA]</scope>
    <source>
        <strain evidence="4 5">PTG4-2</strain>
    </source>
</reference>
<accession>A0A8B2NFU0</accession>
<dbReference type="RefSeq" id="WP_111352819.1">
    <property type="nucleotide sequence ID" value="NZ_QHHQ01000028.1"/>
</dbReference>
<evidence type="ECO:0008006" key="6">
    <source>
        <dbReference type="Google" id="ProtNLM"/>
    </source>
</evidence>
<dbReference type="AlphaFoldDB" id="A0A8B2NFU0"/>
<dbReference type="InterPro" id="IPR037050">
    <property type="entry name" value="DUF1254_sf"/>
</dbReference>
<keyword evidence="1" id="KW-0732">Signal</keyword>
<evidence type="ECO:0000259" key="2">
    <source>
        <dbReference type="Pfam" id="PF06742"/>
    </source>
</evidence>
<protein>
    <recommendedName>
        <fullName evidence="6">DUF1254 domain-containing protein</fullName>
    </recommendedName>
</protein>
<feature type="chain" id="PRO_5032404212" description="DUF1254 domain-containing protein" evidence="1">
    <location>
        <begin position="23"/>
        <end position="466"/>
    </location>
</feature>
<feature type="domain" description="DUF1214" evidence="2">
    <location>
        <begin position="338"/>
        <end position="446"/>
    </location>
</feature>
<dbReference type="InterPro" id="IPR010679">
    <property type="entry name" value="DUF1254"/>
</dbReference>
<dbReference type="Gene3D" id="2.60.120.600">
    <property type="entry name" value="Domain of unknown function DUF1214, C-terminal domain"/>
    <property type="match status" value="1"/>
</dbReference>
<dbReference type="InterPro" id="IPR010621">
    <property type="entry name" value="DUF1214"/>
</dbReference>
<gene>
    <name evidence="4" type="ORF">DLJ53_34330</name>
</gene>
<organism evidence="4 5">
    <name type="scientific">Acuticoccus sediminis</name>
    <dbReference type="NCBI Taxonomy" id="2184697"/>
    <lineage>
        <taxon>Bacteria</taxon>
        <taxon>Pseudomonadati</taxon>
        <taxon>Pseudomonadota</taxon>
        <taxon>Alphaproteobacteria</taxon>
        <taxon>Hyphomicrobiales</taxon>
        <taxon>Amorphaceae</taxon>
        <taxon>Acuticoccus</taxon>
    </lineage>
</organism>
<evidence type="ECO:0000313" key="4">
    <source>
        <dbReference type="EMBL" id="RAH95411.1"/>
    </source>
</evidence>
<feature type="signal peptide" evidence="1">
    <location>
        <begin position="1"/>
        <end position="22"/>
    </location>
</feature>
<feature type="domain" description="DUF1254" evidence="3">
    <location>
        <begin position="66"/>
        <end position="196"/>
    </location>
</feature>
<evidence type="ECO:0000259" key="3">
    <source>
        <dbReference type="Pfam" id="PF06863"/>
    </source>
</evidence>
<dbReference type="EMBL" id="QHHQ01000028">
    <property type="protein sequence ID" value="RAH95411.1"/>
    <property type="molecule type" value="Genomic_DNA"/>
</dbReference>
<proteinExistence type="predicted"/>
<dbReference type="Gene3D" id="2.60.40.1610">
    <property type="entry name" value="Domain of unknown function DUF1254"/>
    <property type="match status" value="1"/>
</dbReference>
<dbReference type="PANTHER" id="PTHR36509">
    <property type="entry name" value="BLL3101 PROTEIN"/>
    <property type="match status" value="1"/>
</dbReference>
<name>A0A8B2NFU0_9HYPH</name>
<comment type="caution">
    <text evidence="4">The sequence shown here is derived from an EMBL/GenBank/DDBJ whole genome shotgun (WGS) entry which is preliminary data.</text>
</comment>
<dbReference type="OrthoDB" id="9777345at2"/>
<dbReference type="SUPFAM" id="SSF160935">
    <property type="entry name" value="VPA0735-like"/>
    <property type="match status" value="1"/>
</dbReference>
<evidence type="ECO:0000313" key="5">
    <source>
        <dbReference type="Proteomes" id="UP000249590"/>
    </source>
</evidence>
<dbReference type="InterPro" id="IPR037049">
    <property type="entry name" value="DUF1214_C_sf"/>
</dbReference>
<dbReference type="Pfam" id="PF06742">
    <property type="entry name" value="DUF1214"/>
    <property type="match status" value="1"/>
</dbReference>
<keyword evidence="5" id="KW-1185">Reference proteome</keyword>
<evidence type="ECO:0000256" key="1">
    <source>
        <dbReference type="SAM" id="SignalP"/>
    </source>
</evidence>
<dbReference type="Proteomes" id="UP000249590">
    <property type="component" value="Unassembled WGS sequence"/>
</dbReference>
<dbReference type="PANTHER" id="PTHR36509:SF2">
    <property type="entry name" value="BLL3101 PROTEIN"/>
    <property type="match status" value="1"/>
</dbReference>
<dbReference type="Pfam" id="PF06863">
    <property type="entry name" value="DUF1254"/>
    <property type="match status" value="1"/>
</dbReference>